<organism evidence="2 3">
    <name type="scientific">Streptomyces aidingensis</name>
    <dbReference type="NCBI Taxonomy" id="910347"/>
    <lineage>
        <taxon>Bacteria</taxon>
        <taxon>Bacillati</taxon>
        <taxon>Actinomycetota</taxon>
        <taxon>Actinomycetes</taxon>
        <taxon>Kitasatosporales</taxon>
        <taxon>Streptomycetaceae</taxon>
        <taxon>Streptomyces</taxon>
    </lineage>
</organism>
<keyword evidence="3" id="KW-1185">Reference proteome</keyword>
<dbReference type="Pfam" id="PF01402">
    <property type="entry name" value="RHH_1"/>
    <property type="match status" value="1"/>
</dbReference>
<sequence>MTLKRTTVYLDEADLAELKRAAAREKVSEAQILREGVRLAIARYRVWDEPVDLPVFESGDPAFAERADEMLRDSGFGAWEEDRAS</sequence>
<dbReference type="Proteomes" id="UP000199207">
    <property type="component" value="Unassembled WGS sequence"/>
</dbReference>
<evidence type="ECO:0000313" key="3">
    <source>
        <dbReference type="Proteomes" id="UP000199207"/>
    </source>
</evidence>
<dbReference type="CDD" id="cd21631">
    <property type="entry name" value="RHH_CopG_NikR-like"/>
    <property type="match status" value="1"/>
</dbReference>
<evidence type="ECO:0000313" key="2">
    <source>
        <dbReference type="EMBL" id="SFD16526.1"/>
    </source>
</evidence>
<reference evidence="2 3" key="1">
    <citation type="submission" date="2016-10" db="EMBL/GenBank/DDBJ databases">
        <authorList>
            <person name="de Groot N.N."/>
        </authorList>
    </citation>
    <scope>NUCLEOTIDE SEQUENCE [LARGE SCALE GENOMIC DNA]</scope>
    <source>
        <strain evidence="2 3">CGMCC 4.5739</strain>
    </source>
</reference>
<dbReference type="GO" id="GO:0006355">
    <property type="term" value="P:regulation of DNA-templated transcription"/>
    <property type="evidence" value="ECO:0007669"/>
    <property type="project" value="InterPro"/>
</dbReference>
<dbReference type="RefSeq" id="WP_093840056.1">
    <property type="nucleotide sequence ID" value="NZ_FOLM01000010.1"/>
</dbReference>
<proteinExistence type="predicted"/>
<name>A0A1I1Q2Z8_9ACTN</name>
<dbReference type="EMBL" id="FOLM01000010">
    <property type="protein sequence ID" value="SFD16526.1"/>
    <property type="molecule type" value="Genomic_DNA"/>
</dbReference>
<evidence type="ECO:0000259" key="1">
    <source>
        <dbReference type="Pfam" id="PF01402"/>
    </source>
</evidence>
<dbReference type="AlphaFoldDB" id="A0A1I1Q2Z8"/>
<gene>
    <name evidence="2" type="ORF">SAMN05421773_110243</name>
</gene>
<feature type="domain" description="Ribbon-helix-helix protein CopG" evidence="1">
    <location>
        <begin position="4"/>
        <end position="44"/>
    </location>
</feature>
<dbReference type="OrthoDB" id="5193194at2"/>
<protein>
    <submittedName>
        <fullName evidence="2">Ribbon-helix-helix protein, copG family</fullName>
    </submittedName>
</protein>
<accession>A0A1I1Q2Z8</accession>
<dbReference type="InterPro" id="IPR002145">
    <property type="entry name" value="CopG"/>
</dbReference>